<evidence type="ECO:0000256" key="6">
    <source>
        <dbReference type="ARBA" id="ARBA00022842"/>
    </source>
</evidence>
<dbReference type="SFLD" id="SFLDG01017">
    <property type="entry name" value="Polyprenyl_Transferase_Like"/>
    <property type="match status" value="1"/>
</dbReference>
<evidence type="ECO:0000256" key="3">
    <source>
        <dbReference type="ARBA" id="ARBA00006706"/>
    </source>
</evidence>
<dbReference type="PANTHER" id="PTHR12001:SF69">
    <property type="entry name" value="ALL TRANS-POLYPRENYL-DIPHOSPHATE SYNTHASE PDSS1"/>
    <property type="match status" value="1"/>
</dbReference>
<comment type="caution">
    <text evidence="8">The sequence shown here is derived from an EMBL/GenBank/DDBJ whole genome shotgun (WGS) entry which is preliminary data.</text>
</comment>
<comment type="similarity">
    <text evidence="3 7">Belongs to the FPP/GGPP synthase family.</text>
</comment>
<comment type="pathway">
    <text evidence="2">Isoprenoid biosynthesis.</text>
</comment>
<evidence type="ECO:0000313" key="8">
    <source>
        <dbReference type="EMBL" id="GAA4806742.1"/>
    </source>
</evidence>
<gene>
    <name evidence="8" type="ORF">GCM10023353_07460</name>
</gene>
<keyword evidence="4 7" id="KW-0808">Transferase</keyword>
<dbReference type="SFLD" id="SFLDS00005">
    <property type="entry name" value="Isoprenoid_Synthase_Type_I"/>
    <property type="match status" value="1"/>
</dbReference>
<sequence length="337" mass="35696">MSTDASTDTIVAGVDLGDPDFAARIRARMVESEELLIAELSVGEDFLTEPVLHLASAGGKRFRPLFTLLSSEFGPDPDNMDVITSAVVLELVHLATLYHDDVMDEAAMRRGAESANSKWSNSVAILSGDYLFAQASRLVSTLGPSAVEMIALTFAELVTGQMRETVGARRDDPVRHYLDVIGEKTGSLIAAAGTFGGRFSRADDERCATLHRLGAAVGMAFQISDDIIDITSASDQSGKTPGTDLREGVHTLPVLYALAGDGPDAARLRVLLDGPVVDDATLAEALELLGSSDGMSRAKATLADYARQAREELATLPDGPANRALSSLVEYTTARVG</sequence>
<accession>A0ABP9CBI4</accession>
<dbReference type="EMBL" id="BAABKQ010000001">
    <property type="protein sequence ID" value="GAA4806742.1"/>
    <property type="molecule type" value="Genomic_DNA"/>
</dbReference>
<keyword evidence="5" id="KW-0479">Metal-binding</keyword>
<dbReference type="SUPFAM" id="SSF48576">
    <property type="entry name" value="Terpenoid synthases"/>
    <property type="match status" value="1"/>
</dbReference>
<evidence type="ECO:0000256" key="1">
    <source>
        <dbReference type="ARBA" id="ARBA00001946"/>
    </source>
</evidence>
<keyword evidence="6" id="KW-0460">Magnesium</keyword>
<reference evidence="9" key="1">
    <citation type="journal article" date="2019" name="Int. J. Syst. Evol. Microbiol.">
        <title>The Global Catalogue of Microorganisms (GCM) 10K type strain sequencing project: providing services to taxonomists for standard genome sequencing and annotation.</title>
        <authorList>
            <consortium name="The Broad Institute Genomics Platform"/>
            <consortium name="The Broad Institute Genome Sequencing Center for Infectious Disease"/>
            <person name="Wu L."/>
            <person name="Ma J."/>
        </authorList>
    </citation>
    <scope>NUCLEOTIDE SEQUENCE [LARGE SCALE GENOMIC DNA]</scope>
    <source>
        <strain evidence="9">JCM 18542</strain>
    </source>
</reference>
<dbReference type="InterPro" id="IPR000092">
    <property type="entry name" value="Polyprenyl_synt"/>
</dbReference>
<proteinExistence type="inferred from homology"/>
<dbReference type="CDD" id="cd00685">
    <property type="entry name" value="Trans_IPPS_HT"/>
    <property type="match status" value="1"/>
</dbReference>
<dbReference type="InterPro" id="IPR033749">
    <property type="entry name" value="Polyprenyl_synt_CS"/>
</dbReference>
<evidence type="ECO:0000256" key="4">
    <source>
        <dbReference type="ARBA" id="ARBA00022679"/>
    </source>
</evidence>
<dbReference type="InterPro" id="IPR008949">
    <property type="entry name" value="Isoprenoid_synthase_dom_sf"/>
</dbReference>
<organism evidence="8 9">
    <name type="scientific">Tomitella cavernea</name>
    <dbReference type="NCBI Taxonomy" id="1387982"/>
    <lineage>
        <taxon>Bacteria</taxon>
        <taxon>Bacillati</taxon>
        <taxon>Actinomycetota</taxon>
        <taxon>Actinomycetes</taxon>
        <taxon>Mycobacteriales</taxon>
        <taxon>Tomitella</taxon>
    </lineage>
</organism>
<evidence type="ECO:0000256" key="2">
    <source>
        <dbReference type="ARBA" id="ARBA00005128"/>
    </source>
</evidence>
<name>A0ABP9CBI4_9ACTN</name>
<dbReference type="Gene3D" id="1.10.600.10">
    <property type="entry name" value="Farnesyl Diphosphate Synthase"/>
    <property type="match status" value="1"/>
</dbReference>
<keyword evidence="9" id="KW-1185">Reference proteome</keyword>
<evidence type="ECO:0000256" key="5">
    <source>
        <dbReference type="ARBA" id="ARBA00022723"/>
    </source>
</evidence>
<dbReference type="Proteomes" id="UP001500839">
    <property type="component" value="Unassembled WGS sequence"/>
</dbReference>
<dbReference type="Pfam" id="PF00348">
    <property type="entry name" value="polyprenyl_synt"/>
    <property type="match status" value="1"/>
</dbReference>
<protein>
    <submittedName>
        <fullName evidence="8">Polyprenyl synthetase family protein</fullName>
    </submittedName>
</protein>
<dbReference type="PANTHER" id="PTHR12001">
    <property type="entry name" value="GERANYLGERANYL PYROPHOSPHATE SYNTHASE"/>
    <property type="match status" value="1"/>
</dbReference>
<evidence type="ECO:0000256" key="7">
    <source>
        <dbReference type="RuleBase" id="RU004466"/>
    </source>
</evidence>
<evidence type="ECO:0000313" key="9">
    <source>
        <dbReference type="Proteomes" id="UP001500839"/>
    </source>
</evidence>
<dbReference type="PROSITE" id="PS00444">
    <property type="entry name" value="POLYPRENYL_SYNTHASE_2"/>
    <property type="match status" value="1"/>
</dbReference>
<comment type="cofactor">
    <cofactor evidence="1">
        <name>Mg(2+)</name>
        <dbReference type="ChEBI" id="CHEBI:18420"/>
    </cofactor>
</comment>